<feature type="compositionally biased region" description="Basic and acidic residues" evidence="14">
    <location>
        <begin position="951"/>
        <end position="963"/>
    </location>
</feature>
<evidence type="ECO:0000259" key="16">
    <source>
        <dbReference type="PROSITE" id="PS51217"/>
    </source>
</evidence>
<feature type="region of interest" description="Disordered" evidence="14">
    <location>
        <begin position="896"/>
        <end position="916"/>
    </location>
</feature>
<evidence type="ECO:0000256" key="8">
    <source>
        <dbReference type="ARBA" id="ARBA00023204"/>
    </source>
</evidence>
<organism evidence="17">
    <name type="scientific">Kwoniella dejecticola CBS 10117</name>
    <dbReference type="NCBI Taxonomy" id="1296121"/>
    <lineage>
        <taxon>Eukaryota</taxon>
        <taxon>Fungi</taxon>
        <taxon>Dikarya</taxon>
        <taxon>Basidiomycota</taxon>
        <taxon>Agaricomycotina</taxon>
        <taxon>Tremellomycetes</taxon>
        <taxon>Tremellales</taxon>
        <taxon>Cryptococcaceae</taxon>
        <taxon>Kwoniella</taxon>
    </lineage>
</organism>
<keyword evidence="5 13" id="KW-0347">Helicase</keyword>
<dbReference type="InterPro" id="IPR014016">
    <property type="entry name" value="UvrD-like_ATP-bd"/>
</dbReference>
<dbReference type="InterPro" id="IPR014017">
    <property type="entry name" value="DNA_helicase_UvrD-like_C"/>
</dbReference>
<evidence type="ECO:0000256" key="4">
    <source>
        <dbReference type="ARBA" id="ARBA00022801"/>
    </source>
</evidence>
<dbReference type="InterPro" id="IPR027417">
    <property type="entry name" value="P-loop_NTPase"/>
</dbReference>
<dbReference type="PANTHER" id="PTHR11070">
    <property type="entry name" value="UVRD / RECB / PCRA DNA HELICASE FAMILY MEMBER"/>
    <property type="match status" value="1"/>
</dbReference>
<protein>
    <recommendedName>
        <fullName evidence="11">DNA 3'-5' helicase</fullName>
        <ecNumber evidence="11">5.6.2.4</ecNumber>
    </recommendedName>
</protein>
<accession>A0A1A6AA18</accession>
<dbReference type="EC" id="5.6.2.4" evidence="11"/>
<dbReference type="FunFam" id="3.40.50.300:FF:001815">
    <property type="entry name" value="ATP-dependent DNA helicase SRS2"/>
    <property type="match status" value="1"/>
</dbReference>
<sequence>MEDKKPSSLALAHNGASVSNKAKYPYLASLNAAQVKAVTSSPEIPLQILAGPGSGKTRVLTSRVAYLVQHHDFRPYEIVAVTFTNKASREMKKRLQSLLGEKQADNLVLGTFHATCAKYLRRYAQLIDIPNNFIIADAEDCKKIMSTLLKARKESLEASRIALKEGAVLSEISKAKAKEESPDQMAIRAAQDPSSSTSTLAVIAELYAEYEANLRESNSLDFDDLLVFGLRLFRTAPRILDSCRHILVDEFQDTNITQYELMKCFAKAHGGVSVVGDPDQSIYGWRSAEIENLNKMTSDFPGVQAIYLEENYRSTGSILSAAHAVVSQDRERIPKNLFTSHPRSTPATLKVFSTPVIEASFIAWEIKRLIAYSGGTLNYGDFAILLRYNALSRVIESTLQKDSIPNRIVGGHKFFERMEVKDLLAYLQLADNPDFTPAFVRVVNVPKRSIGDKSVSDILNAAKSAKISPMELCERIIDGEPLPSGLKAGIKRNLGTFVGAVRKLRRAAEKGSSVADLIRLVIEKTGYEEYLRASQQDFDSRWENVQELVCPLWKPISYSVIVSEEQARIAGGVQEEDDGFMPANSAAVEAIVNRAQVEEKLKSEGQFHPLFRRQSSAGESSRSRSRSASVSLPPKGKVNRTSNSRRRSSKEDGVIEILDSDEEVDAKPKIEVEDVKPRVKTAVTDGLVDDLANATESMTPLAFFLQTSMLSTDTDGGEDDKEKPKVTITTVHAAKGLEWPVVFIPAVEQGTYPSYRCVEAHEIAEERRLLYVAMTRAQNFLTMSYCQFRMMGGEENDKETSEFVAMVQRHQPGLLSTNLPDVDLAVRRYISTMLARPHPDEDEAKEMIMKHVRAAPPMSTWDAPEPRDKYSNRFARREVTKATRAAEYWASETDEYALPDSNGNGSGSGSNPYAHPVKSGFTSARMGLGSSLGSAAVAAKSRQPAPGSGTIRDRDRDEKAKQKEVVKIKSANKNIPDLVPFTFGTPDPVKVDTDISSFQKGGQNALDFMATLGLPPDPPLIYPNANPNANGNGNRRSSPFLGPGSATSGSPKLGSSPLLAGAGNGSGMRLPAVPSTLSRGLSASSSSARPAKTTTTTTTTNGGPTRGTKRLGMGRPAPYGTKRTKEG</sequence>
<evidence type="ECO:0000256" key="13">
    <source>
        <dbReference type="PROSITE-ProRule" id="PRU00560"/>
    </source>
</evidence>
<dbReference type="InterPro" id="IPR000212">
    <property type="entry name" value="DNA_helicase_UvrD/REP"/>
</dbReference>
<dbReference type="GO" id="GO:0005634">
    <property type="term" value="C:nucleus"/>
    <property type="evidence" value="ECO:0007669"/>
    <property type="project" value="TreeGrafter"/>
</dbReference>
<dbReference type="Gene3D" id="3.40.50.300">
    <property type="entry name" value="P-loop containing nucleotide triphosphate hydrolases"/>
    <property type="match status" value="3"/>
</dbReference>
<reference evidence="17" key="1">
    <citation type="submission" date="2013-07" db="EMBL/GenBank/DDBJ databases">
        <title>The Genome Sequence of Cryptococcus dejecticola CBS10117.</title>
        <authorList>
            <consortium name="The Broad Institute Genome Sequencing Platform"/>
            <person name="Cuomo C."/>
            <person name="Litvintseva A."/>
            <person name="Chen Y."/>
            <person name="Heitman J."/>
            <person name="Sun S."/>
            <person name="Springer D."/>
            <person name="Dromer F."/>
            <person name="Young S.K."/>
            <person name="Zeng Q."/>
            <person name="Gargeya S."/>
            <person name="Fitzgerald M."/>
            <person name="Abouelleil A."/>
            <person name="Alvarado L."/>
            <person name="Berlin A.M."/>
            <person name="Chapman S.B."/>
            <person name="Dewar J."/>
            <person name="Goldberg J."/>
            <person name="Griggs A."/>
            <person name="Gujja S."/>
            <person name="Hansen M."/>
            <person name="Howarth C."/>
            <person name="Imamovic A."/>
            <person name="Larimer J."/>
            <person name="McCowan C."/>
            <person name="Murphy C."/>
            <person name="Pearson M."/>
            <person name="Priest M."/>
            <person name="Roberts A."/>
            <person name="Saif S."/>
            <person name="Shea T."/>
            <person name="Sykes S."/>
            <person name="Wortman J."/>
            <person name="Nusbaum C."/>
            <person name="Birren B."/>
        </authorList>
    </citation>
    <scope>NUCLEOTIDE SEQUENCE [LARGE SCALE GENOMIC DNA]</scope>
    <source>
        <strain evidence="17">CBS 10117</strain>
    </source>
</reference>
<feature type="domain" description="UvrD-like helicase ATP-binding" evidence="15">
    <location>
        <begin position="29"/>
        <end position="315"/>
    </location>
</feature>
<dbReference type="PANTHER" id="PTHR11070:SF2">
    <property type="entry name" value="ATP-DEPENDENT DNA HELICASE SRS2"/>
    <property type="match status" value="1"/>
</dbReference>
<dbReference type="GO" id="GO:0003677">
    <property type="term" value="F:DNA binding"/>
    <property type="evidence" value="ECO:0007669"/>
    <property type="project" value="UniProtKB-KW"/>
</dbReference>
<dbReference type="PROSITE" id="PS51198">
    <property type="entry name" value="UVRD_HELICASE_ATP_BIND"/>
    <property type="match status" value="1"/>
</dbReference>
<keyword evidence="3" id="KW-0227">DNA damage</keyword>
<comment type="catalytic activity">
    <reaction evidence="12">
        <text>ATP + H2O = ADP + phosphate + H(+)</text>
        <dbReference type="Rhea" id="RHEA:13065"/>
        <dbReference type="ChEBI" id="CHEBI:15377"/>
        <dbReference type="ChEBI" id="CHEBI:15378"/>
        <dbReference type="ChEBI" id="CHEBI:30616"/>
        <dbReference type="ChEBI" id="CHEBI:43474"/>
        <dbReference type="ChEBI" id="CHEBI:456216"/>
        <dbReference type="EC" id="5.6.2.4"/>
    </reaction>
</comment>
<name>A0A1A6AA18_9TREE</name>
<feature type="compositionally biased region" description="Low complexity" evidence="14">
    <location>
        <begin position="612"/>
        <end position="631"/>
    </location>
</feature>
<dbReference type="PROSITE" id="PS51217">
    <property type="entry name" value="UVRD_HELICASE_CTER"/>
    <property type="match status" value="1"/>
</dbReference>
<feature type="binding site" evidence="13">
    <location>
        <begin position="50"/>
        <end position="57"/>
    </location>
    <ligand>
        <name>ATP</name>
        <dbReference type="ChEBI" id="CHEBI:30616"/>
    </ligand>
</feature>
<feature type="region of interest" description="Disordered" evidence="14">
    <location>
        <begin position="608"/>
        <end position="657"/>
    </location>
</feature>
<dbReference type="VEuPathDB" id="FungiDB:I303_02926"/>
<keyword evidence="8" id="KW-0234">DNA repair</keyword>
<dbReference type="Pfam" id="PF00580">
    <property type="entry name" value="UvrD-helicase"/>
    <property type="match status" value="1"/>
</dbReference>
<dbReference type="FunFam" id="3.40.50.300:FF:001201">
    <property type="entry name" value="ATP-dependent DNA helicase UvrD2"/>
    <property type="match status" value="1"/>
</dbReference>
<dbReference type="Pfam" id="PF13361">
    <property type="entry name" value="UvrD_C"/>
    <property type="match status" value="1"/>
</dbReference>
<evidence type="ECO:0000256" key="6">
    <source>
        <dbReference type="ARBA" id="ARBA00022840"/>
    </source>
</evidence>
<evidence type="ECO:0000259" key="15">
    <source>
        <dbReference type="PROSITE" id="PS51198"/>
    </source>
</evidence>
<evidence type="ECO:0000256" key="10">
    <source>
        <dbReference type="ARBA" id="ARBA00034617"/>
    </source>
</evidence>
<keyword evidence="6 13" id="KW-0067">ATP-binding</keyword>
<dbReference type="SUPFAM" id="SSF52540">
    <property type="entry name" value="P-loop containing nucleoside triphosphate hydrolases"/>
    <property type="match status" value="2"/>
</dbReference>
<dbReference type="STRING" id="1296121.A0A1A6AA18"/>
<keyword evidence="4 13" id="KW-0378">Hydrolase</keyword>
<evidence type="ECO:0000313" key="17">
    <source>
        <dbReference type="EMBL" id="OBR86905.1"/>
    </source>
</evidence>
<evidence type="ECO:0000256" key="3">
    <source>
        <dbReference type="ARBA" id="ARBA00022763"/>
    </source>
</evidence>
<dbReference type="InterPro" id="IPR013986">
    <property type="entry name" value="DExx_box_DNA_helicase_dom_sf"/>
</dbReference>
<evidence type="ECO:0000256" key="1">
    <source>
        <dbReference type="ARBA" id="ARBA00009922"/>
    </source>
</evidence>
<feature type="compositionally biased region" description="Low complexity" evidence="14">
    <location>
        <begin position="1074"/>
        <end position="1103"/>
    </location>
</feature>
<dbReference type="Gene3D" id="1.10.486.10">
    <property type="entry name" value="PCRA, domain 4"/>
    <property type="match status" value="2"/>
</dbReference>
<keyword evidence="9" id="KW-0413">Isomerase</keyword>
<dbReference type="GO" id="GO:0016787">
    <property type="term" value="F:hydrolase activity"/>
    <property type="evidence" value="ECO:0007669"/>
    <property type="project" value="UniProtKB-UniRule"/>
</dbReference>
<evidence type="ECO:0000256" key="5">
    <source>
        <dbReference type="ARBA" id="ARBA00022806"/>
    </source>
</evidence>
<dbReference type="CDD" id="cd17932">
    <property type="entry name" value="DEXQc_UvrD"/>
    <property type="match status" value="1"/>
</dbReference>
<dbReference type="GO" id="GO:0005524">
    <property type="term" value="F:ATP binding"/>
    <property type="evidence" value="ECO:0007669"/>
    <property type="project" value="UniProtKB-UniRule"/>
</dbReference>
<feature type="compositionally biased region" description="Low complexity" evidence="14">
    <location>
        <begin position="1048"/>
        <end position="1059"/>
    </location>
</feature>
<feature type="domain" description="UvrD-like helicase C-terminal" evidence="16">
    <location>
        <begin position="316"/>
        <end position="736"/>
    </location>
</feature>
<feature type="compositionally biased region" description="Low complexity" evidence="14">
    <location>
        <begin position="1023"/>
        <end position="1038"/>
    </location>
</feature>
<dbReference type="GO" id="GO:0000725">
    <property type="term" value="P:recombinational repair"/>
    <property type="evidence" value="ECO:0007669"/>
    <property type="project" value="TreeGrafter"/>
</dbReference>
<comment type="catalytic activity">
    <reaction evidence="10">
        <text>Couples ATP hydrolysis with the unwinding of duplex DNA by translocating in the 3'-5' direction.</text>
        <dbReference type="EC" id="5.6.2.4"/>
    </reaction>
</comment>
<dbReference type="OrthoDB" id="1470711at2759"/>
<dbReference type="AlphaFoldDB" id="A0A1A6AA18"/>
<comment type="similarity">
    <text evidence="1">Belongs to the helicase family. UvrD subfamily.</text>
</comment>
<proteinExistence type="inferred from homology"/>
<keyword evidence="7" id="KW-0238">DNA-binding</keyword>
<feature type="region of interest" description="Disordered" evidence="14">
    <location>
        <begin position="935"/>
        <end position="963"/>
    </location>
</feature>
<evidence type="ECO:0000256" key="11">
    <source>
        <dbReference type="ARBA" id="ARBA00034808"/>
    </source>
</evidence>
<evidence type="ECO:0000256" key="2">
    <source>
        <dbReference type="ARBA" id="ARBA00022741"/>
    </source>
</evidence>
<evidence type="ECO:0000256" key="14">
    <source>
        <dbReference type="SAM" id="MobiDB-lite"/>
    </source>
</evidence>
<dbReference type="Gene3D" id="1.10.10.160">
    <property type="match status" value="1"/>
</dbReference>
<gene>
    <name evidence="17" type="ORF">I303_02926</name>
</gene>
<keyword evidence="2 13" id="KW-0547">Nucleotide-binding</keyword>
<feature type="region of interest" description="Disordered" evidence="14">
    <location>
        <begin position="1021"/>
        <end position="1127"/>
    </location>
</feature>
<evidence type="ECO:0000256" key="7">
    <source>
        <dbReference type="ARBA" id="ARBA00023125"/>
    </source>
</evidence>
<dbReference type="EMBL" id="KI894029">
    <property type="protein sequence ID" value="OBR86905.1"/>
    <property type="molecule type" value="Genomic_DNA"/>
</dbReference>
<dbReference type="CDD" id="cd18807">
    <property type="entry name" value="SF1_C_UvrD"/>
    <property type="match status" value="1"/>
</dbReference>
<evidence type="ECO:0000256" key="9">
    <source>
        <dbReference type="ARBA" id="ARBA00023235"/>
    </source>
</evidence>
<evidence type="ECO:0000256" key="12">
    <source>
        <dbReference type="ARBA" id="ARBA00048988"/>
    </source>
</evidence>
<dbReference type="GO" id="GO:0043138">
    <property type="term" value="F:3'-5' DNA helicase activity"/>
    <property type="evidence" value="ECO:0007669"/>
    <property type="project" value="UniProtKB-EC"/>
</dbReference>